<dbReference type="Pfam" id="PF00535">
    <property type="entry name" value="Glycos_transf_2"/>
    <property type="match status" value="1"/>
</dbReference>
<dbReference type="SUPFAM" id="SSF53448">
    <property type="entry name" value="Nucleotide-diphospho-sugar transferases"/>
    <property type="match status" value="1"/>
</dbReference>
<dbReference type="RefSeq" id="WP_156016540.1">
    <property type="nucleotide sequence ID" value="NZ_WGGD01000005.1"/>
</dbReference>
<dbReference type="InterPro" id="IPR001173">
    <property type="entry name" value="Glyco_trans_2-like"/>
</dbReference>
<dbReference type="GO" id="GO:0016740">
    <property type="term" value="F:transferase activity"/>
    <property type="evidence" value="ECO:0007669"/>
    <property type="project" value="UniProtKB-KW"/>
</dbReference>
<name>A0A6A9QJZ0_SULME</name>
<gene>
    <name evidence="2" type="ORF">GC250_05920</name>
</gene>
<dbReference type="AlphaFoldDB" id="A0A6A9QJZ0"/>
<proteinExistence type="predicted"/>
<evidence type="ECO:0000313" key="3">
    <source>
        <dbReference type="Proteomes" id="UP000470772"/>
    </source>
</evidence>
<dbReference type="Proteomes" id="UP000470772">
    <property type="component" value="Unassembled WGS sequence"/>
</dbReference>
<dbReference type="InterPro" id="IPR029044">
    <property type="entry name" value="Nucleotide-diphossugar_trans"/>
</dbReference>
<dbReference type="Gene3D" id="3.90.550.10">
    <property type="entry name" value="Spore Coat Polysaccharide Biosynthesis Protein SpsA, Chain A"/>
    <property type="match status" value="1"/>
</dbReference>
<accession>A0A6A9QJZ0</accession>
<reference evidence="2 3" key="1">
    <citation type="submission" date="2019-10" db="EMBL/GenBank/DDBJ databases">
        <title>Sequencing and Assembly of Multiple Reported Metal-Biooxidizing Members of the Extremely Thermoacidophilic Archaeal Family Sulfolobaceae.</title>
        <authorList>
            <person name="Counts J.A."/>
            <person name="Kelly R.M."/>
        </authorList>
    </citation>
    <scope>NUCLEOTIDE SEQUENCE [LARGE SCALE GENOMIC DNA]</scope>
    <source>
        <strain evidence="2 3">DSM 6482</strain>
    </source>
</reference>
<protein>
    <submittedName>
        <fullName evidence="2">Glycosyltransferase</fullName>
    </submittedName>
</protein>
<organism evidence="2 3">
    <name type="scientific">Sulfuracidifex metallicus DSM 6482 = JCM 9184</name>
    <dbReference type="NCBI Taxonomy" id="523847"/>
    <lineage>
        <taxon>Archaea</taxon>
        <taxon>Thermoproteota</taxon>
        <taxon>Thermoprotei</taxon>
        <taxon>Sulfolobales</taxon>
        <taxon>Sulfolobaceae</taxon>
        <taxon>Sulfuracidifex</taxon>
    </lineage>
</organism>
<dbReference type="EMBL" id="WGGD01000005">
    <property type="protein sequence ID" value="MUN28984.1"/>
    <property type="molecule type" value="Genomic_DNA"/>
</dbReference>
<evidence type="ECO:0000259" key="1">
    <source>
        <dbReference type="Pfam" id="PF00535"/>
    </source>
</evidence>
<sequence length="86" mass="9805">MYPKVSVFVVHFNSMKAKDLAKENIKALSQLDYPDYEVIMVDNGSSDHTFEFLDENINDSRFKIIRSDTNTFFGGGNNIAFKYASP</sequence>
<evidence type="ECO:0000313" key="2">
    <source>
        <dbReference type="EMBL" id="MUN28984.1"/>
    </source>
</evidence>
<keyword evidence="3" id="KW-1185">Reference proteome</keyword>
<comment type="caution">
    <text evidence="2">The sequence shown here is derived from an EMBL/GenBank/DDBJ whole genome shotgun (WGS) entry which is preliminary data.</text>
</comment>
<feature type="domain" description="Glycosyltransferase 2-like" evidence="1">
    <location>
        <begin position="6"/>
        <end position="85"/>
    </location>
</feature>
<keyword evidence="2" id="KW-0808">Transferase</keyword>